<evidence type="ECO:0000256" key="1">
    <source>
        <dbReference type="SAM" id="MobiDB-lite"/>
    </source>
</evidence>
<accession>A0AAW2Z4K4</accession>
<evidence type="ECO:0000313" key="3">
    <source>
        <dbReference type="Proteomes" id="UP001431209"/>
    </source>
</evidence>
<dbReference type="AlphaFoldDB" id="A0AAW2Z4K4"/>
<evidence type="ECO:0000313" key="2">
    <source>
        <dbReference type="EMBL" id="KAL0484385.1"/>
    </source>
</evidence>
<gene>
    <name evidence="2" type="ORF">AKO1_005060</name>
</gene>
<dbReference type="Proteomes" id="UP001431209">
    <property type="component" value="Unassembled WGS sequence"/>
</dbReference>
<name>A0AAW2Z4K4_9EUKA</name>
<dbReference type="EMBL" id="JAOPGA020001037">
    <property type="protein sequence ID" value="KAL0484385.1"/>
    <property type="molecule type" value="Genomic_DNA"/>
</dbReference>
<protein>
    <submittedName>
        <fullName evidence="2">Skpo-1</fullName>
    </submittedName>
</protein>
<sequence>MLSQEESKEVFIQAKLSNTLPLLDALENHKDNHKSNISASSLNHLSNAVDIVMRYVHTIPLEERERVRKAASEFQPFTYKIRQNMREENFKRSRGNSSRSEGDREFIFYDGPDDPDRYNGGGDFDDGVGYCI</sequence>
<organism evidence="2 3">
    <name type="scientific">Acrasis kona</name>
    <dbReference type="NCBI Taxonomy" id="1008807"/>
    <lineage>
        <taxon>Eukaryota</taxon>
        <taxon>Discoba</taxon>
        <taxon>Heterolobosea</taxon>
        <taxon>Tetramitia</taxon>
        <taxon>Eutetramitia</taxon>
        <taxon>Acrasidae</taxon>
        <taxon>Acrasis</taxon>
    </lineage>
</organism>
<feature type="region of interest" description="Disordered" evidence="1">
    <location>
        <begin position="86"/>
        <end position="122"/>
    </location>
</feature>
<reference evidence="2 3" key="1">
    <citation type="submission" date="2024-03" db="EMBL/GenBank/DDBJ databases">
        <title>The Acrasis kona genome and developmental transcriptomes reveal deep origins of eukaryotic multicellular pathways.</title>
        <authorList>
            <person name="Sheikh S."/>
            <person name="Fu C.-J."/>
            <person name="Brown M.W."/>
            <person name="Baldauf S.L."/>
        </authorList>
    </citation>
    <scope>NUCLEOTIDE SEQUENCE [LARGE SCALE GENOMIC DNA]</scope>
    <source>
        <strain evidence="2 3">ATCC MYA-3509</strain>
    </source>
</reference>
<proteinExistence type="predicted"/>
<comment type="caution">
    <text evidence="2">The sequence shown here is derived from an EMBL/GenBank/DDBJ whole genome shotgun (WGS) entry which is preliminary data.</text>
</comment>
<keyword evidence="3" id="KW-1185">Reference proteome</keyword>